<comment type="similarity">
    <text evidence="5">Belongs to the TatC family.</text>
</comment>
<name>A0ABN6PP10_9BURK</name>
<comment type="subcellular location">
    <subcellularLocation>
        <location evidence="5">Cell membrane</location>
        <topology evidence="5">Multi-pass membrane protein</topology>
    </subcellularLocation>
    <subcellularLocation>
        <location evidence="1">Membrane</location>
        <topology evidence="1">Multi-pass membrane protein</topology>
    </subcellularLocation>
</comment>
<evidence type="ECO:0000256" key="5">
    <source>
        <dbReference type="HAMAP-Rule" id="MF_00902"/>
    </source>
</evidence>
<evidence type="ECO:0000256" key="1">
    <source>
        <dbReference type="ARBA" id="ARBA00004141"/>
    </source>
</evidence>
<comment type="subunit">
    <text evidence="5">The Tat system comprises two distinct complexes: a TatABC complex, containing multiple copies of TatA, TatB and TatC subunits, and a separate TatA complex, containing only TatA subunits. Substrates initially bind to the TatABC complex, which probably triggers association of the separate TatA complex to form the active translocon.</text>
</comment>
<proteinExistence type="inferred from homology"/>
<dbReference type="EMBL" id="AP025730">
    <property type="protein sequence ID" value="BDI06965.1"/>
    <property type="molecule type" value="Genomic_DNA"/>
</dbReference>
<sequence length="272" mass="29350">MSSSPSSQDPGKHDDELAGTEQPFVSHLIELRDRLLKAVYGVAAVFALLCLYPGPSGMYDLLARPLVAALPSGSKMIAVGVVSPFLIPIKVTLLAGFGAALPWVLYQVWAFVAPGLYKHEKRLVMPLVVTSTLLFYTGVAFCYFFVFGQAFPAIQSMAPTSVAVSPDIEAYLDFVITMFLAFGVAFEVPVAVIILARLGIVTVEQLREWRRYFWVAAAAAAGLVTPPDAVSMVALLIPMGLLYEFGIIGAQFFIRHTKAPDDEAAADKAQSS</sequence>
<dbReference type="RefSeq" id="WP_251970197.1">
    <property type="nucleotide sequence ID" value="NZ_AP025730.1"/>
</dbReference>
<keyword evidence="7" id="KW-1185">Reference proteome</keyword>
<accession>A0ABN6PP10</accession>
<gene>
    <name evidence="5 6" type="primary">tatC</name>
    <name evidence="6" type="ORF">CATMQ487_39350</name>
</gene>
<keyword evidence="5" id="KW-0813">Transport</keyword>
<keyword evidence="5" id="KW-1003">Cell membrane</keyword>
<keyword evidence="3 5" id="KW-1133">Transmembrane helix</keyword>
<keyword evidence="4 5" id="KW-0472">Membrane</keyword>
<evidence type="ECO:0000313" key="7">
    <source>
        <dbReference type="Proteomes" id="UP001057498"/>
    </source>
</evidence>
<dbReference type="HAMAP" id="MF_00902">
    <property type="entry name" value="TatC"/>
    <property type="match status" value="1"/>
</dbReference>
<keyword evidence="5" id="KW-0811">Translocation</keyword>
<comment type="function">
    <text evidence="5">Part of the twin-arginine translocation (Tat) system that transports large folded proteins containing a characteristic twin-arginine motif in their signal peptide across membranes. Together with TatB, TatC is part of a receptor directly interacting with Tat signal peptides.</text>
</comment>
<keyword evidence="5" id="KW-0653">Protein transport</keyword>
<dbReference type="PANTHER" id="PTHR30371">
    <property type="entry name" value="SEC-INDEPENDENT PROTEIN TRANSLOCASE PROTEIN TATC"/>
    <property type="match status" value="1"/>
</dbReference>
<feature type="transmembrane region" description="Helical" evidence="5">
    <location>
        <begin position="66"/>
        <end position="87"/>
    </location>
</feature>
<feature type="transmembrane region" description="Helical" evidence="5">
    <location>
        <begin position="93"/>
        <end position="112"/>
    </location>
</feature>
<feature type="transmembrane region" description="Helical" evidence="5">
    <location>
        <begin position="174"/>
        <end position="200"/>
    </location>
</feature>
<feature type="transmembrane region" description="Helical" evidence="5">
    <location>
        <begin position="133"/>
        <end position="154"/>
    </location>
</feature>
<dbReference type="Proteomes" id="UP001057498">
    <property type="component" value="Chromosome"/>
</dbReference>
<dbReference type="PANTHER" id="PTHR30371:SF0">
    <property type="entry name" value="SEC-INDEPENDENT PROTEIN TRANSLOCASE PROTEIN TATC, CHLOROPLASTIC-RELATED"/>
    <property type="match status" value="1"/>
</dbReference>
<dbReference type="PRINTS" id="PR01840">
    <property type="entry name" value="TATCFAMILY"/>
</dbReference>
<dbReference type="NCBIfam" id="TIGR00945">
    <property type="entry name" value="tatC"/>
    <property type="match status" value="1"/>
</dbReference>
<reference evidence="6" key="1">
    <citation type="submission" date="2022-04" db="EMBL/GenBank/DDBJ databases">
        <title>Whole genome sequence of Sphaerotilus sp. FB-5.</title>
        <authorList>
            <person name="Takeda M."/>
            <person name="Narihara S."/>
            <person name="Akimoto M."/>
            <person name="Akimoto R."/>
            <person name="Nishiyashiki S."/>
            <person name="Murakami T."/>
        </authorList>
    </citation>
    <scope>NUCLEOTIDE SEQUENCE</scope>
    <source>
        <strain evidence="6">FB-5</strain>
    </source>
</reference>
<protein>
    <recommendedName>
        <fullName evidence="5">Sec-independent protein translocase protein TatC</fullName>
    </recommendedName>
</protein>
<dbReference type="Pfam" id="PF00902">
    <property type="entry name" value="TatC"/>
    <property type="match status" value="1"/>
</dbReference>
<evidence type="ECO:0000256" key="4">
    <source>
        <dbReference type="ARBA" id="ARBA00023136"/>
    </source>
</evidence>
<organism evidence="6 7">
    <name type="scientific">Sphaerotilus microaerophilus</name>
    <dbReference type="NCBI Taxonomy" id="2914710"/>
    <lineage>
        <taxon>Bacteria</taxon>
        <taxon>Pseudomonadati</taxon>
        <taxon>Pseudomonadota</taxon>
        <taxon>Betaproteobacteria</taxon>
        <taxon>Burkholderiales</taxon>
        <taxon>Sphaerotilaceae</taxon>
        <taxon>Sphaerotilus</taxon>
    </lineage>
</organism>
<evidence type="ECO:0000313" key="6">
    <source>
        <dbReference type="EMBL" id="BDI06965.1"/>
    </source>
</evidence>
<keyword evidence="2 5" id="KW-0812">Transmembrane</keyword>
<evidence type="ECO:0000256" key="2">
    <source>
        <dbReference type="ARBA" id="ARBA00022692"/>
    </source>
</evidence>
<feature type="transmembrane region" description="Helical" evidence="5">
    <location>
        <begin position="212"/>
        <end position="229"/>
    </location>
</feature>
<dbReference type="InterPro" id="IPR002033">
    <property type="entry name" value="TatC"/>
</dbReference>
<feature type="transmembrane region" description="Helical" evidence="5">
    <location>
        <begin position="35"/>
        <end position="54"/>
    </location>
</feature>
<feature type="transmembrane region" description="Helical" evidence="5">
    <location>
        <begin position="235"/>
        <end position="254"/>
    </location>
</feature>
<evidence type="ECO:0000256" key="3">
    <source>
        <dbReference type="ARBA" id="ARBA00022989"/>
    </source>
</evidence>